<evidence type="ECO:0000313" key="6">
    <source>
        <dbReference type="EMBL" id="BAV13036.1"/>
    </source>
</evidence>
<protein>
    <submittedName>
        <fullName evidence="6">Xylanase</fullName>
    </submittedName>
</protein>
<dbReference type="PROSITE" id="PS00448">
    <property type="entry name" value="CLOS_CELLULOSOME_RPT"/>
    <property type="match status" value="1"/>
</dbReference>
<dbReference type="CDD" id="cd14256">
    <property type="entry name" value="Dockerin_I"/>
    <property type="match status" value="1"/>
</dbReference>
<keyword evidence="3 6" id="KW-0326">Glycosidase</keyword>
<keyword evidence="6" id="KW-0858">Xylan degradation</keyword>
<gene>
    <name evidence="6" type="primary">Xyn8A</name>
</gene>
<dbReference type="Gene3D" id="1.50.10.10">
    <property type="match status" value="1"/>
</dbReference>
<evidence type="ECO:0000256" key="1">
    <source>
        <dbReference type="ARBA" id="ARBA00009209"/>
    </source>
</evidence>
<comment type="similarity">
    <text evidence="1">Belongs to the glycosyl hydrolase 8 (cellulase D) family.</text>
</comment>
<dbReference type="AlphaFoldDB" id="A0A173MZR7"/>
<dbReference type="Pfam" id="PF01270">
    <property type="entry name" value="Glyco_hydro_8"/>
    <property type="match status" value="1"/>
</dbReference>
<dbReference type="GO" id="GO:0004553">
    <property type="term" value="F:hydrolase activity, hydrolyzing O-glycosyl compounds"/>
    <property type="evidence" value="ECO:0007669"/>
    <property type="project" value="InterPro"/>
</dbReference>
<dbReference type="InterPro" id="IPR036439">
    <property type="entry name" value="Dockerin_dom_sf"/>
</dbReference>
<evidence type="ECO:0000256" key="4">
    <source>
        <dbReference type="SAM" id="SignalP"/>
    </source>
</evidence>
<evidence type="ECO:0000259" key="5">
    <source>
        <dbReference type="PROSITE" id="PS51766"/>
    </source>
</evidence>
<dbReference type="GO" id="GO:0045493">
    <property type="term" value="P:xylan catabolic process"/>
    <property type="evidence" value="ECO:0007669"/>
    <property type="project" value="UniProtKB-KW"/>
</dbReference>
<dbReference type="InterPro" id="IPR016134">
    <property type="entry name" value="Dockerin_dom"/>
</dbReference>
<dbReference type="PROSITE" id="PS51766">
    <property type="entry name" value="DOCKERIN"/>
    <property type="match status" value="1"/>
</dbReference>
<keyword evidence="6" id="KW-0624">Polysaccharide degradation</keyword>
<dbReference type="SUPFAM" id="SSF48208">
    <property type="entry name" value="Six-hairpin glycosidases"/>
    <property type="match status" value="1"/>
</dbReference>
<organism evidence="6">
    <name type="scientific">Clostridium cellulovorans</name>
    <dbReference type="NCBI Taxonomy" id="1493"/>
    <lineage>
        <taxon>Bacteria</taxon>
        <taxon>Bacillati</taxon>
        <taxon>Bacillota</taxon>
        <taxon>Clostridia</taxon>
        <taxon>Eubacteriales</taxon>
        <taxon>Clostridiaceae</taxon>
        <taxon>Clostridium</taxon>
    </lineage>
</organism>
<dbReference type="EMBL" id="AB499137">
    <property type="protein sequence ID" value="BAV13036.1"/>
    <property type="molecule type" value="Genomic_DNA"/>
</dbReference>
<dbReference type="InterPro" id="IPR008928">
    <property type="entry name" value="6-hairpin_glycosidase_sf"/>
</dbReference>
<evidence type="ECO:0000256" key="2">
    <source>
        <dbReference type="ARBA" id="ARBA00022801"/>
    </source>
</evidence>
<name>A0A173MZR7_CLOCL</name>
<dbReference type="PROSITE" id="PS00018">
    <property type="entry name" value="EF_HAND_1"/>
    <property type="match status" value="1"/>
</dbReference>
<dbReference type="InterPro" id="IPR018247">
    <property type="entry name" value="EF_Hand_1_Ca_BS"/>
</dbReference>
<dbReference type="PRINTS" id="PR00735">
    <property type="entry name" value="GLHYDRLASE8"/>
</dbReference>
<feature type="signal peptide" evidence="4">
    <location>
        <begin position="1"/>
        <end position="37"/>
    </location>
</feature>
<keyword evidence="6" id="KW-0119">Carbohydrate metabolism</keyword>
<feature type="chain" id="PRO_5008010207" evidence="4">
    <location>
        <begin position="38"/>
        <end position="484"/>
    </location>
</feature>
<dbReference type="InterPro" id="IPR012341">
    <property type="entry name" value="6hp_glycosidase-like_sf"/>
</dbReference>
<keyword evidence="4" id="KW-0732">Signal</keyword>
<proteinExistence type="inferred from homology"/>
<reference evidence="6" key="1">
    <citation type="submission" date="2009-04" db="EMBL/GenBank/DDBJ databases">
        <title>Clostridium cellulovorans cellulosomal and noncellulosomal genes.</title>
        <authorList>
            <person name="Tamaru Y."/>
        </authorList>
    </citation>
    <scope>NUCLEOTIDE SEQUENCE</scope>
</reference>
<dbReference type="Pfam" id="PF00404">
    <property type="entry name" value="Dockerin_1"/>
    <property type="match status" value="1"/>
</dbReference>
<sequence>MIKIKKTGVKKDMKKIGATLAIASIAVSSISSISAYAADTATNGAYYTNTYRNLFVESGKTQAQVDEKINKMFNQYFYGNDDQRIYYPVGTDMGYIKDIGNNDVRTEAMSYGMMIAVQLDKKDEFDRIWKWARTYMYHPDGQFKGYFAWQCDTNGKILDNTPAPDGEEYFVMSLLFAANRWGNGSGIFNYKAEAQGIMDAMLHQADDGVGVNFFNSTNNQIVFCPIPDVATFTDPSYHLPAFYDLWALWADKDNDRWATIAKTSREFFKKTVHPTTGLSPEYANFDGSPKEVSWISGRGNYSYDAWRTIANSSVDYAWWGKDPWQQTFANNLQNFFYSQGLSSYVDKYTVSGTKVGVDHSVGVVAMNAVGSLAATNSHATEFVNELWNTYAPTGTWRYFNGSLYLLGLLECSGNFKIWKPQQVKPIPLAGDVNGDGKVNAIDLAVLKSHLLGNNVAINKDNANLNGDSAINAIDLALLKKKILG</sequence>
<dbReference type="SUPFAM" id="SSF63446">
    <property type="entry name" value="Type I dockerin domain"/>
    <property type="match status" value="1"/>
</dbReference>
<keyword evidence="2 6" id="KW-0378">Hydrolase</keyword>
<dbReference type="Gene3D" id="1.10.1330.10">
    <property type="entry name" value="Dockerin domain"/>
    <property type="match status" value="1"/>
</dbReference>
<evidence type="ECO:0000256" key="3">
    <source>
        <dbReference type="ARBA" id="ARBA00023295"/>
    </source>
</evidence>
<accession>A0A173MZR7</accession>
<feature type="domain" description="Dockerin" evidence="5">
    <location>
        <begin position="425"/>
        <end position="484"/>
    </location>
</feature>
<dbReference type="InterPro" id="IPR002105">
    <property type="entry name" value="Dockerin_1_rpt"/>
</dbReference>
<dbReference type="InterPro" id="IPR002037">
    <property type="entry name" value="Glyco_hydro_8"/>
</dbReference>